<evidence type="ECO:0000313" key="3">
    <source>
        <dbReference type="Proteomes" id="UP001159363"/>
    </source>
</evidence>
<reference evidence="2 3" key="1">
    <citation type="submission" date="2023-02" db="EMBL/GenBank/DDBJ databases">
        <title>LHISI_Scaffold_Assembly.</title>
        <authorList>
            <person name="Stuart O.P."/>
            <person name="Cleave R."/>
            <person name="Magrath M.J.L."/>
            <person name="Mikheyev A.S."/>
        </authorList>
    </citation>
    <scope>NUCLEOTIDE SEQUENCE [LARGE SCALE GENOMIC DNA]</scope>
    <source>
        <strain evidence="2">Daus_M_001</strain>
        <tissue evidence="2">Leg muscle</tissue>
    </source>
</reference>
<name>A0ABQ9GN13_9NEOP</name>
<dbReference type="EMBL" id="JARBHB010000010">
    <property type="protein sequence ID" value="KAJ8873398.1"/>
    <property type="molecule type" value="Genomic_DNA"/>
</dbReference>
<evidence type="ECO:0000313" key="2">
    <source>
        <dbReference type="EMBL" id="KAJ8873398.1"/>
    </source>
</evidence>
<organism evidence="2 3">
    <name type="scientific">Dryococelus australis</name>
    <dbReference type="NCBI Taxonomy" id="614101"/>
    <lineage>
        <taxon>Eukaryota</taxon>
        <taxon>Metazoa</taxon>
        <taxon>Ecdysozoa</taxon>
        <taxon>Arthropoda</taxon>
        <taxon>Hexapoda</taxon>
        <taxon>Insecta</taxon>
        <taxon>Pterygota</taxon>
        <taxon>Neoptera</taxon>
        <taxon>Polyneoptera</taxon>
        <taxon>Phasmatodea</taxon>
        <taxon>Verophasmatodea</taxon>
        <taxon>Anareolatae</taxon>
        <taxon>Phasmatidae</taxon>
        <taxon>Eurycanthinae</taxon>
        <taxon>Dryococelus</taxon>
    </lineage>
</organism>
<evidence type="ECO:0000256" key="1">
    <source>
        <dbReference type="SAM" id="MobiDB-lite"/>
    </source>
</evidence>
<accession>A0ABQ9GN13</accession>
<feature type="region of interest" description="Disordered" evidence="1">
    <location>
        <begin position="423"/>
        <end position="442"/>
    </location>
</feature>
<comment type="caution">
    <text evidence="2">The sequence shown here is derived from an EMBL/GenBank/DDBJ whole genome shotgun (WGS) entry which is preliminary data.</text>
</comment>
<dbReference type="Proteomes" id="UP001159363">
    <property type="component" value="Chromosome 9"/>
</dbReference>
<keyword evidence="3" id="KW-1185">Reference proteome</keyword>
<gene>
    <name evidence="2" type="ORF">PR048_024214</name>
</gene>
<protein>
    <submittedName>
        <fullName evidence="2">Uncharacterized protein</fullName>
    </submittedName>
</protein>
<sequence length="854" mass="94949">MEAYRVDSWRGHFRISHVGIVPVDAAGRLVFSGISRFPGPFIPALLHTHLASPSPALKTSMLTETKISSQDWQPVYYWLCGSRSVYTGFILEGKCKQIRLPVTVDLKTSHGIRTHQLALLTQRLGDANHTPTPARGQPTYKGEPPRMRVEPTGTSARLSFSGLNFWGEDVVVNVLASRSETLGAGSHLYLYLDIDIEGSEATSGGVGVSDLQPSAQWRVTSLAGGTNGHPDNLVSARLLLTNNPSQLVTVSAALPANSHRLELPYIALFVSTNTIPLARNKTLPGCHFQEPNSLSPVVIVPDNAADRRVFSESLHSGAAPYLAPPSLALKTSMLRAAHISSIIHSLTHHFLRVAIIGFLTFNLHAGLRSGKSIDTLRGVTGYGQLTCAVRSPRMQGREKTGEFRENPPTSGIGCTILTRRNAEMSPPGIEPGTPRWEASRLTTTSPQTLKISRLGYSGITRCCLQAEKGRGVVHMEYPRAGGRVVSPAGNILKPNLQIMNFNPFSDRITIAHRGKYFRKRRTNIFSPVVTTYFNFRVTLCKLYDIPDNPVPNANFTIFRTIQYPVQTLRYSGQSSTQCKHYDIPDNPVPCANFTIFRTIQYPVQTLRYSGQSSTLCKLYDIPDNPVPNANITIFRTIQYPVQTLRYSGQSSTLCKLYDIPDNPVPCANFTIFRTIQYPVQTLRYSGQSSTLCKLYDIPDNPVPNANITIFRTIQYPVQTLRYSGQSSTLCKLYDIPDNPVPCANFTIFRTIQYPMQTLRYSGQSSTQCKHYDIPDNPVPNANITIFRTIQYPMQTLRYSGQSSTLCKLYDIPDNPVPNANITIFRTIQYPMQTLRYSGQSRTQCKHYDIPDNSG</sequence>
<feature type="region of interest" description="Disordered" evidence="1">
    <location>
        <begin position="126"/>
        <end position="149"/>
    </location>
</feature>
<proteinExistence type="predicted"/>